<keyword evidence="2" id="KW-1185">Reference proteome</keyword>
<dbReference type="Proteomes" id="UP001385389">
    <property type="component" value="Chromosome"/>
</dbReference>
<reference evidence="1 2" key="1">
    <citation type="submission" date="2024-03" db="EMBL/GenBank/DDBJ databases">
        <title>Phenotype and Genome Characterization of a Sulfate-Reducing Bacterium Pseudodesulfovibrio sp. strain 5S69, isolated from Petroleum Reservoir in Tatarstan (Russia).</title>
        <authorList>
            <person name="Bidzhieva S.K."/>
            <person name="Kadnikov V."/>
            <person name="Tourova T.P."/>
            <person name="Samigullina S.R."/>
            <person name="Sokolova D.S."/>
            <person name="Poltaraus A.B."/>
            <person name="Avtukh A.N."/>
            <person name="Tereshina V.M."/>
            <person name="Mardanov A.V."/>
            <person name="Nazina T.N."/>
        </authorList>
    </citation>
    <scope>NUCLEOTIDE SEQUENCE [LARGE SCALE GENOMIC DNA]</scope>
    <source>
        <strain evidence="1 2">5S69</strain>
    </source>
</reference>
<evidence type="ECO:0000313" key="2">
    <source>
        <dbReference type="Proteomes" id="UP001385389"/>
    </source>
</evidence>
<evidence type="ECO:0000313" key="1">
    <source>
        <dbReference type="EMBL" id="WWX23189.1"/>
    </source>
</evidence>
<sequence>MVLEYEFLGRDKLVKGHTYPIKRGDLDAALERAEVSELQFVSFSCNPKHLGQELFLSAGMLREASQSGVWSRTFPDITIIAIPIAVSQRIKECIEEKDLLNHFACWLKDLEEAENVRRMKDQFYTASLIGGKLVVEHT</sequence>
<name>A0ABZ2J1T8_9BACT</name>
<gene>
    <name evidence="1" type="ORF">V8V93_03060</name>
</gene>
<proteinExistence type="predicted"/>
<accession>A0ABZ2J1T8</accession>
<dbReference type="EMBL" id="CP146609">
    <property type="protein sequence ID" value="WWX23189.1"/>
    <property type="molecule type" value="Genomic_DNA"/>
</dbReference>
<organism evidence="1 2">
    <name type="scientific">Pseudodesulfovibrio methanolicus</name>
    <dbReference type="NCBI Taxonomy" id="3126690"/>
    <lineage>
        <taxon>Bacteria</taxon>
        <taxon>Pseudomonadati</taxon>
        <taxon>Thermodesulfobacteriota</taxon>
        <taxon>Desulfovibrionia</taxon>
        <taxon>Desulfovibrionales</taxon>
        <taxon>Desulfovibrionaceae</taxon>
    </lineage>
</organism>
<dbReference type="RefSeq" id="WP_338668903.1">
    <property type="nucleotide sequence ID" value="NZ_CP146609.1"/>
</dbReference>
<protein>
    <submittedName>
        <fullName evidence="1">Uncharacterized protein</fullName>
    </submittedName>
</protein>